<name>A0A0B8QLH4_9VIBR</name>
<evidence type="ECO:0000313" key="2">
    <source>
        <dbReference type="Proteomes" id="UP000031666"/>
    </source>
</evidence>
<reference evidence="1 2" key="2">
    <citation type="submission" date="2015-01" db="EMBL/GenBank/DDBJ databases">
        <authorList>
            <consortium name="NBRP consortium"/>
            <person name="Sawabe T."/>
            <person name="Meirelles P."/>
            <person name="Feng G."/>
            <person name="Sayaka M."/>
            <person name="Hattori M."/>
            <person name="Ohkuma M."/>
        </authorList>
    </citation>
    <scope>NUCLEOTIDE SEQUENCE [LARGE SCALE GENOMIC DNA]</scope>
    <source>
        <strain evidence="2">JCM 19241</strain>
    </source>
</reference>
<gene>
    <name evidence="1" type="ORF">JCM19241_675</name>
</gene>
<organism evidence="1 2">
    <name type="scientific">Vibrio ishigakensis</name>
    <dbReference type="NCBI Taxonomy" id="1481914"/>
    <lineage>
        <taxon>Bacteria</taxon>
        <taxon>Pseudomonadati</taxon>
        <taxon>Pseudomonadota</taxon>
        <taxon>Gammaproteobacteria</taxon>
        <taxon>Vibrionales</taxon>
        <taxon>Vibrionaceae</taxon>
        <taxon>Vibrio</taxon>
    </lineage>
</organism>
<protein>
    <submittedName>
        <fullName evidence="1">Uncharacterized protein</fullName>
    </submittedName>
</protein>
<sequence length="71" mass="7637">MQDQWYTVTLAWTAEGKVTVSLDGQVVASDIDQASTGLSSANIPSQLTLYTGDNSSVVNTAYFDNLDSDLF</sequence>
<proteinExistence type="predicted"/>
<dbReference type="Proteomes" id="UP000031666">
    <property type="component" value="Unassembled WGS sequence"/>
</dbReference>
<accession>A0A0B8QLH4</accession>
<reference evidence="1 2" key="1">
    <citation type="submission" date="2015-01" db="EMBL/GenBank/DDBJ databases">
        <title>Vibrio sp. C94 JCM 19241 whole genome shotgun sequence.</title>
        <authorList>
            <person name="Sawabe T."/>
            <person name="Meirelles P."/>
            <person name="Feng G."/>
            <person name="Sayaka M."/>
            <person name="Hattori M."/>
            <person name="Ohkuma M."/>
        </authorList>
    </citation>
    <scope>NUCLEOTIDE SEQUENCE [LARGE SCALE GENOMIC DNA]</scope>
    <source>
        <strain evidence="2">JCM 19241</strain>
    </source>
</reference>
<evidence type="ECO:0000313" key="1">
    <source>
        <dbReference type="EMBL" id="GAM77947.1"/>
    </source>
</evidence>
<comment type="caution">
    <text evidence="1">The sequence shown here is derived from an EMBL/GenBank/DDBJ whole genome shotgun (WGS) entry which is preliminary data.</text>
</comment>
<dbReference type="AlphaFoldDB" id="A0A0B8QLH4"/>
<dbReference type="EMBL" id="BBSC01000011">
    <property type="protein sequence ID" value="GAM77947.1"/>
    <property type="molecule type" value="Genomic_DNA"/>
</dbReference>